<dbReference type="InParanoid" id="A0A2K1QPW3"/>
<dbReference type="Proteomes" id="UP000243797">
    <property type="component" value="Unassembled WGS sequence"/>
</dbReference>
<sequence>MKAFATLLALLPICVLGATVNIHKRDLEGQKLLGFRVVNEQLAVKYSQNGNKLLFDPTFQSSSSDQLGPGVYLSPDPYGWIASDTTLGVGHWRCAVFANEAQWLRVKVAWIPREWGPDPPPGSTQQCDVGNCWYPVGTASQNAGLTPANTVLLSAALGGNGPTLQMLIPNLVANDASLNIETRCFNVVNQNGMRNLESYGTADWNNPYPFGLAQPPTDILRP</sequence>
<feature type="signal peptide" evidence="1">
    <location>
        <begin position="1"/>
        <end position="17"/>
    </location>
</feature>
<dbReference type="OrthoDB" id="4540223at2759"/>
<protein>
    <submittedName>
        <fullName evidence="2">Uncharacterized protein</fullName>
    </submittedName>
</protein>
<name>A0A2K1QPW3_9PEZI</name>
<comment type="caution">
    <text evidence="2">The sequence shown here is derived from an EMBL/GenBank/DDBJ whole genome shotgun (WGS) entry which is preliminary data.</text>
</comment>
<keyword evidence="1" id="KW-0732">Signal</keyword>
<evidence type="ECO:0000313" key="2">
    <source>
        <dbReference type="EMBL" id="PNS16970.1"/>
    </source>
</evidence>
<evidence type="ECO:0000256" key="1">
    <source>
        <dbReference type="SAM" id="SignalP"/>
    </source>
</evidence>
<feature type="chain" id="PRO_5014443989" evidence="1">
    <location>
        <begin position="18"/>
        <end position="222"/>
    </location>
</feature>
<evidence type="ECO:0000313" key="3">
    <source>
        <dbReference type="Proteomes" id="UP000243797"/>
    </source>
</evidence>
<dbReference type="STRING" id="2082308.A0A2K1QPW3"/>
<keyword evidence="3" id="KW-1185">Reference proteome</keyword>
<dbReference type="InterPro" id="IPR045564">
    <property type="entry name" value="DUF5910"/>
</dbReference>
<proteinExistence type="predicted"/>
<dbReference type="Pfam" id="PF19287">
    <property type="entry name" value="DUF5910"/>
    <property type="match status" value="1"/>
</dbReference>
<accession>A0A2K1QPW3</accession>
<dbReference type="EMBL" id="NKHZ01000055">
    <property type="protein sequence ID" value="PNS16970.1"/>
    <property type="molecule type" value="Genomic_DNA"/>
</dbReference>
<dbReference type="AlphaFoldDB" id="A0A2K1QPW3"/>
<organism evidence="2 3">
    <name type="scientific">Sphaceloma murrayae</name>
    <dbReference type="NCBI Taxonomy" id="2082308"/>
    <lineage>
        <taxon>Eukaryota</taxon>
        <taxon>Fungi</taxon>
        <taxon>Dikarya</taxon>
        <taxon>Ascomycota</taxon>
        <taxon>Pezizomycotina</taxon>
        <taxon>Dothideomycetes</taxon>
        <taxon>Dothideomycetidae</taxon>
        <taxon>Myriangiales</taxon>
        <taxon>Elsinoaceae</taxon>
        <taxon>Sphaceloma</taxon>
    </lineage>
</organism>
<gene>
    <name evidence="2" type="ORF">CAC42_4934</name>
</gene>
<reference evidence="2 3" key="1">
    <citation type="submission" date="2017-06" db="EMBL/GenBank/DDBJ databases">
        <title>Draft genome sequence of a variant of Elsinoe murrayae.</title>
        <authorList>
            <person name="Cheng Q."/>
        </authorList>
    </citation>
    <scope>NUCLEOTIDE SEQUENCE [LARGE SCALE GENOMIC DNA]</scope>
    <source>
        <strain evidence="2 3">CQ-2017a</strain>
    </source>
</reference>